<evidence type="ECO:0000256" key="1">
    <source>
        <dbReference type="SAM" id="MobiDB-lite"/>
    </source>
</evidence>
<protein>
    <submittedName>
        <fullName evidence="2">Uncharacterized protein</fullName>
    </submittedName>
</protein>
<dbReference type="Proteomes" id="UP000030848">
    <property type="component" value="Unassembled WGS sequence"/>
</dbReference>
<accession>A0A837DA70</accession>
<proteinExistence type="predicted"/>
<evidence type="ECO:0000313" key="3">
    <source>
        <dbReference type="Proteomes" id="UP000030848"/>
    </source>
</evidence>
<organism evidence="2 3">
    <name type="scientific">Saccharomonospora viridis</name>
    <dbReference type="NCBI Taxonomy" id="1852"/>
    <lineage>
        <taxon>Bacteria</taxon>
        <taxon>Bacillati</taxon>
        <taxon>Actinomycetota</taxon>
        <taxon>Actinomycetes</taxon>
        <taxon>Pseudonocardiales</taxon>
        <taxon>Pseudonocardiaceae</taxon>
        <taxon>Saccharomonospora</taxon>
    </lineage>
</organism>
<dbReference type="EMBL" id="JRZE01000003">
    <property type="protein sequence ID" value="KHF44723.1"/>
    <property type="molecule type" value="Genomic_DNA"/>
</dbReference>
<comment type="caution">
    <text evidence="2">The sequence shown here is derived from an EMBL/GenBank/DDBJ whole genome shotgun (WGS) entry which is preliminary data.</text>
</comment>
<name>A0A837DA70_9PSEU</name>
<feature type="compositionally biased region" description="Polar residues" evidence="1">
    <location>
        <begin position="34"/>
        <end position="43"/>
    </location>
</feature>
<gene>
    <name evidence="2" type="ORF">MINT15_16050</name>
</gene>
<dbReference type="AlphaFoldDB" id="A0A837DA70"/>
<feature type="region of interest" description="Disordered" evidence="1">
    <location>
        <begin position="34"/>
        <end position="64"/>
    </location>
</feature>
<sequence>MKPEDTTLYRGKSTRRSARWTVSWRPAVTTLLSTREPTNSTGSHHTEFVDLSSSSRLGVERMGA</sequence>
<evidence type="ECO:0000313" key="2">
    <source>
        <dbReference type="EMBL" id="KHF44723.1"/>
    </source>
</evidence>
<reference evidence="2 3" key="1">
    <citation type="submission" date="2014-10" db="EMBL/GenBank/DDBJ databases">
        <title>Genome sequence of Micropolyspora internatus JCM3315.</title>
        <authorList>
            <person name="Shin S.-K."/>
            <person name="Yi H."/>
        </authorList>
    </citation>
    <scope>NUCLEOTIDE SEQUENCE [LARGE SCALE GENOMIC DNA]</scope>
    <source>
        <strain evidence="2 3">JCM 3315</strain>
    </source>
</reference>